<feature type="compositionally biased region" description="Basic residues" evidence="2">
    <location>
        <begin position="1"/>
        <end position="15"/>
    </location>
</feature>
<dbReference type="Pfam" id="PF05831">
    <property type="entry name" value="GAGE"/>
    <property type="match status" value="1"/>
</dbReference>
<dbReference type="InterPro" id="IPR008625">
    <property type="entry name" value="GAGE_fam"/>
</dbReference>
<dbReference type="SMART" id="SM01379">
    <property type="entry name" value="GAGE"/>
    <property type="match status" value="1"/>
</dbReference>
<evidence type="ECO:0000313" key="4">
    <source>
        <dbReference type="Proteomes" id="UP000504640"/>
    </source>
</evidence>
<accession>A0A6J3HBS9</accession>
<sequence length="135" mass="15089">MSGRERKHRPLRHVRLVQLTRPAEPSVPKPQREEPPAESRDHTPGQKREEDQGGAKIQSACKVPELKADLQKLSQSKTGGECGDGRDVQGKSVPKSEEFKMPEGGTLSIKIQNYVLSLFHNIILLIIKREHITAP</sequence>
<dbReference type="AlphaFoldDB" id="A0A6J3HBS9"/>
<organism evidence="4 5">
    <name type="scientific">Sapajus apella</name>
    <name type="common">Brown-capped capuchin</name>
    <name type="synonym">Cebus apella</name>
    <dbReference type="NCBI Taxonomy" id="9515"/>
    <lineage>
        <taxon>Eukaryota</taxon>
        <taxon>Metazoa</taxon>
        <taxon>Chordata</taxon>
        <taxon>Craniata</taxon>
        <taxon>Vertebrata</taxon>
        <taxon>Euteleostomi</taxon>
        <taxon>Mammalia</taxon>
        <taxon>Eutheria</taxon>
        <taxon>Euarchontoglires</taxon>
        <taxon>Primates</taxon>
        <taxon>Haplorrhini</taxon>
        <taxon>Platyrrhini</taxon>
        <taxon>Cebidae</taxon>
        <taxon>Cebinae</taxon>
        <taxon>Sapajus</taxon>
    </lineage>
</organism>
<gene>
    <name evidence="5" type="primary">LOC116545571</name>
</gene>
<comment type="similarity">
    <text evidence="1">Belongs to the GAGE family.</text>
</comment>
<name>A0A6J3HBS9_SAPAP</name>
<dbReference type="PANTHER" id="PTHR14047:SF33">
    <property type="entry name" value="X ANTIGEN FAMILY MEMBER 5"/>
    <property type="match status" value="1"/>
</dbReference>
<keyword evidence="4" id="KW-1185">Reference proteome</keyword>
<evidence type="ECO:0000256" key="1">
    <source>
        <dbReference type="ARBA" id="ARBA00007043"/>
    </source>
</evidence>
<dbReference type="InterPro" id="IPR031320">
    <property type="entry name" value="GAGE"/>
</dbReference>
<evidence type="ECO:0000256" key="2">
    <source>
        <dbReference type="SAM" id="MobiDB-lite"/>
    </source>
</evidence>
<dbReference type="Proteomes" id="UP000504640">
    <property type="component" value="Unplaced"/>
</dbReference>
<feature type="compositionally biased region" description="Basic and acidic residues" evidence="2">
    <location>
        <begin position="30"/>
        <end position="53"/>
    </location>
</feature>
<feature type="compositionally biased region" description="Basic and acidic residues" evidence="2">
    <location>
        <begin position="83"/>
        <end position="101"/>
    </location>
</feature>
<dbReference type="PANTHER" id="PTHR14047">
    <property type="entry name" value="P ANTIGEN FAMILY MEMBER 5-RELATED"/>
    <property type="match status" value="1"/>
</dbReference>
<dbReference type="GeneID" id="116545571"/>
<dbReference type="RefSeq" id="XP_032128003.1">
    <property type="nucleotide sequence ID" value="XM_032272112.1"/>
</dbReference>
<evidence type="ECO:0000259" key="3">
    <source>
        <dbReference type="SMART" id="SM01379"/>
    </source>
</evidence>
<feature type="domain" description="GAGE" evidence="3">
    <location>
        <begin position="1"/>
        <end position="111"/>
    </location>
</feature>
<proteinExistence type="inferred from homology"/>
<feature type="region of interest" description="Disordered" evidence="2">
    <location>
        <begin position="1"/>
        <end position="104"/>
    </location>
</feature>
<protein>
    <submittedName>
        <fullName evidence="5">X antigen family member 5-like</fullName>
    </submittedName>
</protein>
<evidence type="ECO:0000313" key="5">
    <source>
        <dbReference type="RefSeq" id="XP_032128003.1"/>
    </source>
</evidence>
<reference evidence="5" key="1">
    <citation type="submission" date="2025-08" db="UniProtKB">
        <authorList>
            <consortium name="RefSeq"/>
        </authorList>
    </citation>
    <scope>IDENTIFICATION</scope>
    <source>
        <tissue evidence="5">Blood</tissue>
    </source>
</reference>